<proteinExistence type="predicted"/>
<dbReference type="OrthoDB" id="9809338at2"/>
<evidence type="ECO:0000256" key="3">
    <source>
        <dbReference type="ARBA" id="ARBA00023163"/>
    </source>
</evidence>
<evidence type="ECO:0000256" key="1">
    <source>
        <dbReference type="ARBA" id="ARBA00023015"/>
    </source>
</evidence>
<dbReference type="Proteomes" id="UP000199420">
    <property type="component" value="Unassembled WGS sequence"/>
</dbReference>
<dbReference type="Pfam" id="PF12833">
    <property type="entry name" value="HTH_18"/>
    <property type="match status" value="1"/>
</dbReference>
<keyword evidence="1" id="KW-0805">Transcription regulation</keyword>
<dbReference type="Pfam" id="PF20240">
    <property type="entry name" value="DUF6597"/>
    <property type="match status" value="1"/>
</dbReference>
<feature type="domain" description="HTH araC/xylS-type" evidence="4">
    <location>
        <begin position="162"/>
        <end position="260"/>
    </location>
</feature>
<dbReference type="GO" id="GO:0043565">
    <property type="term" value="F:sequence-specific DNA binding"/>
    <property type="evidence" value="ECO:0007669"/>
    <property type="project" value="InterPro"/>
</dbReference>
<organism evidence="5 6">
    <name type="scientific">Frateuria terrea</name>
    <dbReference type="NCBI Taxonomy" id="529704"/>
    <lineage>
        <taxon>Bacteria</taxon>
        <taxon>Pseudomonadati</taxon>
        <taxon>Pseudomonadota</taxon>
        <taxon>Gammaproteobacteria</taxon>
        <taxon>Lysobacterales</taxon>
        <taxon>Rhodanobacteraceae</taxon>
        <taxon>Frateuria</taxon>
    </lineage>
</organism>
<gene>
    <name evidence="5" type="ORF">SAMN04487997_1838</name>
</gene>
<sequence>MALHQRVPAPPLDALVEKLWDWDMPPAPHRYERVLPQPGTQLIINLYEDQTRIYTDDAERRCLRSSGSVLGGPQLCSQIIDTAEQIRVVGAVFRPGGAGALTGEDMAALEGRDVDLTDLFGHQAAALRQRLLETPQPLHRLALLERWLRQRMRLPCVEPSVAHALAWLECAPQAARIGWLVRETGVSERRLGRLFRRQVGYGPKQYARLLRFRAVVAQVHGHLRVDWADVAAAGGYCDQAHLAHEFRRFAGITPGAFVALQGTYPNHLALD</sequence>
<dbReference type="SMART" id="SM00342">
    <property type="entry name" value="HTH_ARAC"/>
    <property type="match status" value="1"/>
</dbReference>
<name>A0A1H6U1D5_9GAMM</name>
<dbReference type="InterPro" id="IPR018060">
    <property type="entry name" value="HTH_AraC"/>
</dbReference>
<reference evidence="5 6" key="1">
    <citation type="submission" date="2016-10" db="EMBL/GenBank/DDBJ databases">
        <authorList>
            <person name="de Groot N.N."/>
        </authorList>
    </citation>
    <scope>NUCLEOTIDE SEQUENCE [LARGE SCALE GENOMIC DNA]</scope>
    <source>
        <strain evidence="5 6">DSM 26515</strain>
    </source>
</reference>
<dbReference type="STRING" id="529704.SAMN02927913_1886"/>
<dbReference type="PANTHER" id="PTHR46796:SF15">
    <property type="entry name" value="BLL1074 PROTEIN"/>
    <property type="match status" value="1"/>
</dbReference>
<dbReference type="AlphaFoldDB" id="A0A1H6U1D5"/>
<accession>A0A1H6U1D5</accession>
<keyword evidence="3" id="KW-0804">Transcription</keyword>
<dbReference type="InterPro" id="IPR046532">
    <property type="entry name" value="DUF6597"/>
</dbReference>
<keyword evidence="6" id="KW-1185">Reference proteome</keyword>
<dbReference type="EMBL" id="FNYC01000003">
    <property type="protein sequence ID" value="SEI86093.1"/>
    <property type="molecule type" value="Genomic_DNA"/>
</dbReference>
<dbReference type="RefSeq" id="WP_091336228.1">
    <property type="nucleotide sequence ID" value="NZ_FNYC01000003.1"/>
</dbReference>
<dbReference type="GO" id="GO:0003700">
    <property type="term" value="F:DNA-binding transcription factor activity"/>
    <property type="evidence" value="ECO:0007669"/>
    <property type="project" value="InterPro"/>
</dbReference>
<evidence type="ECO:0000256" key="2">
    <source>
        <dbReference type="ARBA" id="ARBA00023125"/>
    </source>
</evidence>
<evidence type="ECO:0000259" key="4">
    <source>
        <dbReference type="PROSITE" id="PS01124"/>
    </source>
</evidence>
<dbReference type="Gene3D" id="1.10.10.60">
    <property type="entry name" value="Homeodomain-like"/>
    <property type="match status" value="1"/>
</dbReference>
<keyword evidence="2 5" id="KW-0238">DNA-binding</keyword>
<evidence type="ECO:0000313" key="5">
    <source>
        <dbReference type="EMBL" id="SEI86093.1"/>
    </source>
</evidence>
<dbReference type="PANTHER" id="PTHR46796">
    <property type="entry name" value="HTH-TYPE TRANSCRIPTIONAL ACTIVATOR RHAS-RELATED"/>
    <property type="match status" value="1"/>
</dbReference>
<protein>
    <submittedName>
        <fullName evidence="5">AraC-type DNA-binding protein</fullName>
    </submittedName>
</protein>
<dbReference type="InterPro" id="IPR050204">
    <property type="entry name" value="AraC_XylS_family_regulators"/>
</dbReference>
<evidence type="ECO:0000313" key="6">
    <source>
        <dbReference type="Proteomes" id="UP000199420"/>
    </source>
</evidence>
<dbReference type="PROSITE" id="PS01124">
    <property type="entry name" value="HTH_ARAC_FAMILY_2"/>
    <property type="match status" value="1"/>
</dbReference>